<reference evidence="2 3" key="1">
    <citation type="submission" date="2015-09" db="EMBL/GenBank/DDBJ databases">
        <title>Complete genome sequence of Defluviimonas alba cai42t isolated from an oilfield in Xinjiang.</title>
        <authorList>
            <person name="Geng S."/>
            <person name="Pan X."/>
            <person name="Wu X."/>
        </authorList>
    </citation>
    <scope>NUCLEOTIDE SEQUENCE [LARGE SCALE GENOMIC DNA]</scope>
    <source>
        <strain evidence="3">cai42</strain>
    </source>
</reference>
<gene>
    <name evidence="2" type="ORF">AKL17_1443</name>
</gene>
<evidence type="ECO:0000313" key="3">
    <source>
        <dbReference type="Proteomes" id="UP000076128"/>
    </source>
</evidence>
<accession>A0A159Z193</accession>
<evidence type="ECO:0008006" key="4">
    <source>
        <dbReference type="Google" id="ProtNLM"/>
    </source>
</evidence>
<dbReference type="KEGG" id="daa:AKL17_1443"/>
<dbReference type="OrthoDB" id="7875012at2"/>
<organism evidence="2 3">
    <name type="scientific">Frigidibacter mobilis</name>
    <dbReference type="NCBI Taxonomy" id="1335048"/>
    <lineage>
        <taxon>Bacteria</taxon>
        <taxon>Pseudomonadati</taxon>
        <taxon>Pseudomonadota</taxon>
        <taxon>Alphaproteobacteria</taxon>
        <taxon>Rhodobacterales</taxon>
        <taxon>Paracoccaceae</taxon>
        <taxon>Frigidibacter</taxon>
    </lineage>
</organism>
<keyword evidence="1" id="KW-0732">Signal</keyword>
<name>A0A159Z193_9RHOB</name>
<dbReference type="EMBL" id="CP012661">
    <property type="protein sequence ID" value="AMY68696.1"/>
    <property type="molecule type" value="Genomic_DNA"/>
</dbReference>
<feature type="signal peptide" evidence="1">
    <location>
        <begin position="1"/>
        <end position="19"/>
    </location>
</feature>
<evidence type="ECO:0000313" key="2">
    <source>
        <dbReference type="EMBL" id="AMY68696.1"/>
    </source>
</evidence>
<dbReference type="PROSITE" id="PS51257">
    <property type="entry name" value="PROKAR_LIPOPROTEIN"/>
    <property type="match status" value="1"/>
</dbReference>
<keyword evidence="3" id="KW-1185">Reference proteome</keyword>
<sequence>MIRIPLAAFALLAACTAAPQTPPPAPEGATVSHLGEVYPIEATAWGWQLHADGQRVVCRAPTAEDCYWSLRNHLTAQARIADIP</sequence>
<dbReference type="AlphaFoldDB" id="A0A159Z193"/>
<evidence type="ECO:0000256" key="1">
    <source>
        <dbReference type="SAM" id="SignalP"/>
    </source>
</evidence>
<protein>
    <recommendedName>
        <fullName evidence="4">Lipoprotein</fullName>
    </recommendedName>
</protein>
<dbReference type="Proteomes" id="UP000076128">
    <property type="component" value="Chromosome"/>
</dbReference>
<feature type="chain" id="PRO_5007811314" description="Lipoprotein" evidence="1">
    <location>
        <begin position="20"/>
        <end position="84"/>
    </location>
</feature>
<proteinExistence type="predicted"/>
<dbReference type="RefSeq" id="WP_066811845.1">
    <property type="nucleotide sequence ID" value="NZ_CP012661.1"/>
</dbReference>